<name>A0A9W4X7U0_9PROT</name>
<reference evidence="2" key="1">
    <citation type="submission" date="2022-10" db="EMBL/GenBank/DDBJ databases">
        <authorList>
            <person name="Botero Cardona J."/>
        </authorList>
    </citation>
    <scope>NUCLEOTIDE SEQUENCE</scope>
    <source>
        <strain evidence="2">LMG 31819</strain>
        <strain evidence="3">R-53529</strain>
    </source>
</reference>
<feature type="transmembrane region" description="Helical" evidence="1">
    <location>
        <begin position="321"/>
        <end position="339"/>
    </location>
</feature>
<dbReference type="EMBL" id="CAMXCM010000012">
    <property type="protein sequence ID" value="CAI3958645.1"/>
    <property type="molecule type" value="Genomic_DNA"/>
</dbReference>
<protein>
    <submittedName>
        <fullName evidence="2">Uncharacterized protein</fullName>
    </submittedName>
</protein>
<gene>
    <name evidence="3" type="ORF">R53529_LOCUS2279</name>
    <name evidence="2" type="ORF">R53530_LOCUS2283</name>
</gene>
<dbReference type="Proteomes" id="UP001154259">
    <property type="component" value="Unassembled WGS sequence"/>
</dbReference>
<feature type="transmembrane region" description="Helical" evidence="1">
    <location>
        <begin position="131"/>
        <end position="155"/>
    </location>
</feature>
<evidence type="ECO:0000313" key="2">
    <source>
        <dbReference type="EMBL" id="CAI3958645.1"/>
    </source>
</evidence>
<feature type="transmembrane region" description="Helical" evidence="1">
    <location>
        <begin position="175"/>
        <end position="200"/>
    </location>
</feature>
<evidence type="ECO:0000313" key="3">
    <source>
        <dbReference type="EMBL" id="CAI3960512.1"/>
    </source>
</evidence>
<proteinExistence type="predicted"/>
<keyword evidence="1" id="KW-0812">Transmembrane</keyword>
<feature type="transmembrane region" description="Helical" evidence="1">
    <location>
        <begin position="299"/>
        <end position="315"/>
    </location>
</feature>
<feature type="transmembrane region" description="Helical" evidence="1">
    <location>
        <begin position="99"/>
        <end position="119"/>
    </location>
</feature>
<comment type="caution">
    <text evidence="2">The sequence shown here is derived from an EMBL/GenBank/DDBJ whole genome shotgun (WGS) entry which is preliminary data.</text>
</comment>
<evidence type="ECO:0000313" key="4">
    <source>
        <dbReference type="Proteomes" id="UP001154255"/>
    </source>
</evidence>
<evidence type="ECO:0000256" key="1">
    <source>
        <dbReference type="SAM" id="Phobius"/>
    </source>
</evidence>
<evidence type="ECO:0000313" key="5">
    <source>
        <dbReference type="Proteomes" id="UP001154259"/>
    </source>
</evidence>
<keyword evidence="1" id="KW-1133">Transmembrane helix</keyword>
<dbReference type="RefSeq" id="WP_271790694.1">
    <property type="nucleotide sequence ID" value="NZ_CAMXCJ010000003.1"/>
</dbReference>
<organism evidence="2 4">
    <name type="scientific">Commensalibacter communis</name>
    <dbReference type="NCBI Taxonomy" id="2972786"/>
    <lineage>
        <taxon>Bacteria</taxon>
        <taxon>Pseudomonadati</taxon>
        <taxon>Pseudomonadota</taxon>
        <taxon>Alphaproteobacteria</taxon>
        <taxon>Acetobacterales</taxon>
        <taxon>Acetobacteraceae</taxon>
    </lineage>
</organism>
<keyword evidence="5" id="KW-1185">Reference proteome</keyword>
<dbReference type="Proteomes" id="UP001154255">
    <property type="component" value="Unassembled WGS sequence"/>
</dbReference>
<dbReference type="AlphaFoldDB" id="A0A9W4X7U0"/>
<feature type="transmembrane region" description="Helical" evidence="1">
    <location>
        <begin position="266"/>
        <end position="287"/>
    </location>
</feature>
<accession>A0A9W4X7U0</accession>
<dbReference type="EMBL" id="CAMXCS010000012">
    <property type="protein sequence ID" value="CAI3960512.1"/>
    <property type="molecule type" value="Genomic_DNA"/>
</dbReference>
<keyword evidence="1" id="KW-0472">Membrane</keyword>
<sequence length="348" mass="39510">MRIVNVFLLCIAFWLAAAASFSGYIGKYGFLEATPRAGIEVMLNGHAFKPFVYRQFAPIIARIVTVNTPRSIRDGIVSRVQPTYGYSMLAGNHSNKEKLQYIIIYYLNFFLLFCSLFILRSILLGFQCSYITSILAPILVVLCIPYVQTVAGYFYDNIELFFMSLAFLSAFRGKYILLLCLIIPATLNKESFLFFLPTLYPIIRHTFCIKKSIYILSIGMFLSGITNLIVKKIYVANAGGLIEYHLWDNIVAYSKYSFYFLKETTYSVISPAGFSIVYIVIVVTLFTQIWGKLAENLKQHILIVTCINLPLFFLFCGPGELRNLSFFYVSMTLLVGAVIDDKSAYKSV</sequence>
<feature type="transmembrane region" description="Helical" evidence="1">
    <location>
        <begin position="212"/>
        <end position="230"/>
    </location>
</feature>